<proteinExistence type="predicted"/>
<gene>
    <name evidence="1" type="ORF">SAMN04489740_0997</name>
</gene>
<sequence>MDNLAEVADLEGAWRPLNPTETARATYYLGAVSRYIRRRWKDVDQRITAQTLGADDVKDVVVQLVLPKLEIAPVLNAKSWSQGAGPYSQQVSLKTDTREMFELEDWMVSVFEGLSSTVALPVFHAPPSGRYESVFIWPEGCE</sequence>
<evidence type="ECO:0000313" key="1">
    <source>
        <dbReference type="EMBL" id="SEE26420.1"/>
    </source>
</evidence>
<name>A0A1H5HEV0_9MICC</name>
<dbReference type="InterPro" id="IPR018963">
    <property type="entry name" value="Mycophage_D29_Gp19"/>
</dbReference>
<organism evidence="1 2">
    <name type="scientific">Arthrobacter alpinus</name>
    <dbReference type="NCBI Taxonomy" id="656366"/>
    <lineage>
        <taxon>Bacteria</taxon>
        <taxon>Bacillati</taxon>
        <taxon>Actinomycetota</taxon>
        <taxon>Actinomycetes</taxon>
        <taxon>Micrococcales</taxon>
        <taxon>Micrococcaceae</taxon>
        <taxon>Arthrobacter</taxon>
    </lineage>
</organism>
<dbReference type="RefSeq" id="WP_074710823.1">
    <property type="nucleotide sequence ID" value="NZ_FNTV01000001.1"/>
</dbReference>
<evidence type="ECO:0000313" key="2">
    <source>
        <dbReference type="Proteomes" id="UP000182725"/>
    </source>
</evidence>
<dbReference type="Pfam" id="PF09355">
    <property type="entry name" value="Phage_Gp19"/>
    <property type="match status" value="1"/>
</dbReference>
<dbReference type="Proteomes" id="UP000182725">
    <property type="component" value="Unassembled WGS sequence"/>
</dbReference>
<dbReference type="EMBL" id="FNTV01000001">
    <property type="protein sequence ID" value="SEE26420.1"/>
    <property type="molecule type" value="Genomic_DNA"/>
</dbReference>
<accession>A0A1H5HEV0</accession>
<dbReference type="AlphaFoldDB" id="A0A1H5HEV0"/>
<reference evidence="1 2" key="1">
    <citation type="submission" date="2016-10" db="EMBL/GenBank/DDBJ databases">
        <authorList>
            <person name="de Groot N.N."/>
        </authorList>
    </citation>
    <scope>NUCLEOTIDE SEQUENCE [LARGE SCALE GENOMIC DNA]</scope>
    <source>
        <strain evidence="1 2">DSM 22274</strain>
    </source>
</reference>
<protein>
    <submittedName>
        <fullName evidence="1">Phage protein Gp19/Gp15/Gp42</fullName>
    </submittedName>
</protein>